<proteinExistence type="inferred from homology"/>
<evidence type="ECO:0000256" key="11">
    <source>
        <dbReference type="SAM" id="MobiDB-lite"/>
    </source>
</evidence>
<dbReference type="InterPro" id="IPR022780">
    <property type="entry name" value="Dynein_light_int_chain"/>
</dbReference>
<dbReference type="InterPro" id="IPR025662">
    <property type="entry name" value="Sigma_54_int_dom_ATP-bd_1"/>
</dbReference>
<evidence type="ECO:0008006" key="14">
    <source>
        <dbReference type="Google" id="ProtNLM"/>
    </source>
</evidence>
<dbReference type="PANTHER" id="PTHR12688">
    <property type="entry name" value="DYNEIN LIGHT INTERMEDIATE CHAIN"/>
    <property type="match status" value="1"/>
</dbReference>
<keyword evidence="9" id="KW-0505">Motor protein</keyword>
<evidence type="ECO:0000256" key="1">
    <source>
        <dbReference type="ARBA" id="ARBA00004245"/>
    </source>
</evidence>
<feature type="region of interest" description="Disordered" evidence="11">
    <location>
        <begin position="437"/>
        <end position="551"/>
    </location>
</feature>
<keyword evidence="3" id="KW-0813">Transport</keyword>
<dbReference type="InterPro" id="IPR008467">
    <property type="entry name" value="Dynein1_light_intermed_chain"/>
</dbReference>
<sequence length="551" mass="61135">MLTSVTPSQSVSTTSIAGQQQVYIPEKDEIWSGILKGVASTKMVPTKNVLILGETGVGKSTLIDYLKNDPGPQQVKTDDMSSPLNPISTHYTQTIKPMEENDLALGYSFIDVKDEENEAVARLGCYQLGLSSPEFLPLLKFAVRAETVADACVVIMLDWSRPWKFLETLRGWISVLRYLTDEICKENSMGQWSQGKAVMDELKENLEHYLQTYTEPTQHTIVMTASTSTSSIATTSTPNINATSHADQVVLPLTTGCLTTNVGLPVIIVCSKSDAMNTLEQTHDYKEDQFDYIQQTLRSICMKYGAALFYTSSYQPYTYHHLREYILHRLLSNQNGKTYPFHAKAQVVERDTVFVPSGWDSWGKIKVLREGFDCESISEGWDENIEALADGHKHSTGAMGIYQDAIPNQESTIQPEHISVVTVCEDEQAFYERHFETLQKAQEPSRKPSRPVLPPSPRIDTPKPATHAAPPQAPQPTIDGQNGPSHEAIASFFASLLKKKDSGSASPTSSPTSLLNGLPPPTNAQSELHISVNREDVTKELDKMRQYTASK</sequence>
<feature type="compositionally biased region" description="Low complexity" evidence="11">
    <location>
        <begin position="503"/>
        <end position="517"/>
    </location>
</feature>
<dbReference type="GO" id="GO:0045504">
    <property type="term" value="F:dynein heavy chain binding"/>
    <property type="evidence" value="ECO:0007669"/>
    <property type="project" value="TreeGrafter"/>
</dbReference>
<dbReference type="SUPFAM" id="SSF52540">
    <property type="entry name" value="P-loop containing nucleoside triphosphate hydrolases"/>
    <property type="match status" value="1"/>
</dbReference>
<dbReference type="PROSITE" id="PS00675">
    <property type="entry name" value="SIGMA54_INTERACT_1"/>
    <property type="match status" value="1"/>
</dbReference>
<evidence type="ECO:0000256" key="3">
    <source>
        <dbReference type="ARBA" id="ARBA00022448"/>
    </source>
</evidence>
<evidence type="ECO:0000256" key="6">
    <source>
        <dbReference type="ARBA" id="ARBA00022741"/>
    </source>
</evidence>
<dbReference type="GO" id="GO:0007018">
    <property type="term" value="P:microtubule-based movement"/>
    <property type="evidence" value="ECO:0007669"/>
    <property type="project" value="InterPro"/>
</dbReference>
<comment type="subcellular location">
    <subcellularLocation>
        <location evidence="1">Cytoplasm</location>
        <location evidence="1">Cytoskeleton</location>
    </subcellularLocation>
</comment>
<evidence type="ECO:0000256" key="2">
    <source>
        <dbReference type="ARBA" id="ARBA00006831"/>
    </source>
</evidence>
<evidence type="ECO:0000256" key="9">
    <source>
        <dbReference type="ARBA" id="ARBA00023175"/>
    </source>
</evidence>
<dbReference type="Proteomes" id="UP000253551">
    <property type="component" value="Unassembled WGS sequence"/>
</dbReference>
<evidence type="ECO:0000256" key="8">
    <source>
        <dbReference type="ARBA" id="ARBA00023017"/>
    </source>
</evidence>
<dbReference type="EMBL" id="PJQM01002325">
    <property type="protein sequence ID" value="RCH96298.1"/>
    <property type="molecule type" value="Genomic_DNA"/>
</dbReference>
<keyword evidence="5" id="KW-0493">Microtubule</keyword>
<dbReference type="STRING" id="4846.A0A367K2A6"/>
<evidence type="ECO:0000256" key="5">
    <source>
        <dbReference type="ARBA" id="ARBA00022701"/>
    </source>
</evidence>
<organism evidence="12 13">
    <name type="scientific">Rhizopus stolonifer</name>
    <name type="common">Rhizopus nigricans</name>
    <dbReference type="NCBI Taxonomy" id="4846"/>
    <lineage>
        <taxon>Eukaryota</taxon>
        <taxon>Fungi</taxon>
        <taxon>Fungi incertae sedis</taxon>
        <taxon>Mucoromycota</taxon>
        <taxon>Mucoromycotina</taxon>
        <taxon>Mucoromycetes</taxon>
        <taxon>Mucorales</taxon>
        <taxon>Mucorineae</taxon>
        <taxon>Rhizopodaceae</taxon>
        <taxon>Rhizopus</taxon>
    </lineage>
</organism>
<evidence type="ECO:0000256" key="7">
    <source>
        <dbReference type="ARBA" id="ARBA00022840"/>
    </source>
</evidence>
<evidence type="ECO:0000313" key="13">
    <source>
        <dbReference type="Proteomes" id="UP000253551"/>
    </source>
</evidence>
<keyword evidence="7" id="KW-0067">ATP-binding</keyword>
<dbReference type="Pfam" id="PF05783">
    <property type="entry name" value="DLIC"/>
    <property type="match status" value="2"/>
</dbReference>
<dbReference type="GO" id="GO:0005874">
    <property type="term" value="C:microtubule"/>
    <property type="evidence" value="ECO:0007669"/>
    <property type="project" value="UniProtKB-KW"/>
</dbReference>
<keyword evidence="8" id="KW-0243">Dynein</keyword>
<keyword evidence="4" id="KW-0963">Cytoplasm</keyword>
<keyword evidence="13" id="KW-1185">Reference proteome</keyword>
<evidence type="ECO:0000256" key="10">
    <source>
        <dbReference type="ARBA" id="ARBA00023212"/>
    </source>
</evidence>
<gene>
    <name evidence="12" type="ORF">CU098_006848</name>
</gene>
<name>A0A367K2A6_RHIST</name>
<comment type="similarity">
    <text evidence="2">Belongs to the dynein light intermediate chain family.</text>
</comment>
<dbReference type="AlphaFoldDB" id="A0A367K2A6"/>
<accession>A0A367K2A6</accession>
<reference evidence="12 13" key="1">
    <citation type="journal article" date="2018" name="G3 (Bethesda)">
        <title>Phylogenetic and Phylogenomic Definition of Rhizopus Species.</title>
        <authorList>
            <person name="Gryganskyi A.P."/>
            <person name="Golan J."/>
            <person name="Dolatabadi S."/>
            <person name="Mondo S."/>
            <person name="Robb S."/>
            <person name="Idnurm A."/>
            <person name="Muszewska A."/>
            <person name="Steczkiewicz K."/>
            <person name="Masonjones S."/>
            <person name="Liao H.L."/>
            <person name="Gajdeczka M.T."/>
            <person name="Anike F."/>
            <person name="Vuek A."/>
            <person name="Anishchenko I.M."/>
            <person name="Voigt K."/>
            <person name="de Hoog G.S."/>
            <person name="Smith M.E."/>
            <person name="Heitman J."/>
            <person name="Vilgalys R."/>
            <person name="Stajich J.E."/>
        </authorList>
    </citation>
    <scope>NUCLEOTIDE SEQUENCE [LARGE SCALE GENOMIC DNA]</scope>
    <source>
        <strain evidence="12 13">LSU 92-RS-03</strain>
    </source>
</reference>
<keyword evidence="6" id="KW-0547">Nucleotide-binding</keyword>
<dbReference type="GO" id="GO:0035974">
    <property type="term" value="C:meiotic spindle pole body"/>
    <property type="evidence" value="ECO:0007669"/>
    <property type="project" value="TreeGrafter"/>
</dbReference>
<dbReference type="InterPro" id="IPR027417">
    <property type="entry name" value="P-loop_NTPase"/>
</dbReference>
<protein>
    <recommendedName>
        <fullName evidence="14">Dynein light intermediate chain</fullName>
    </recommendedName>
</protein>
<dbReference type="GO" id="GO:0005524">
    <property type="term" value="F:ATP binding"/>
    <property type="evidence" value="ECO:0007669"/>
    <property type="project" value="UniProtKB-KW"/>
</dbReference>
<dbReference type="PANTHER" id="PTHR12688:SF0">
    <property type="entry name" value="DYNEIN LIGHT INTERMEDIATE CHAIN"/>
    <property type="match status" value="1"/>
</dbReference>
<evidence type="ECO:0000313" key="12">
    <source>
        <dbReference type="EMBL" id="RCH96298.1"/>
    </source>
</evidence>
<dbReference type="GO" id="GO:0005868">
    <property type="term" value="C:cytoplasmic dynein complex"/>
    <property type="evidence" value="ECO:0007669"/>
    <property type="project" value="InterPro"/>
</dbReference>
<feature type="compositionally biased region" description="Basic and acidic residues" evidence="11">
    <location>
        <begin position="532"/>
        <end position="545"/>
    </location>
</feature>
<dbReference type="GO" id="GO:0000226">
    <property type="term" value="P:microtubule cytoskeleton organization"/>
    <property type="evidence" value="ECO:0007669"/>
    <property type="project" value="TreeGrafter"/>
</dbReference>
<dbReference type="Gene3D" id="3.40.50.300">
    <property type="entry name" value="P-loop containing nucleotide triphosphate hydrolases"/>
    <property type="match status" value="1"/>
</dbReference>
<comment type="caution">
    <text evidence="12">The sequence shown here is derived from an EMBL/GenBank/DDBJ whole genome shotgun (WGS) entry which is preliminary data.</text>
</comment>
<dbReference type="OrthoDB" id="27603at2759"/>
<keyword evidence="10" id="KW-0206">Cytoskeleton</keyword>
<evidence type="ECO:0000256" key="4">
    <source>
        <dbReference type="ARBA" id="ARBA00022490"/>
    </source>
</evidence>